<evidence type="ECO:0000256" key="6">
    <source>
        <dbReference type="ARBA" id="ARBA00023077"/>
    </source>
</evidence>
<evidence type="ECO:0000256" key="11">
    <source>
        <dbReference type="RuleBase" id="RU003357"/>
    </source>
</evidence>
<dbReference type="Gene3D" id="3.55.50.30">
    <property type="match status" value="1"/>
</dbReference>
<dbReference type="InterPro" id="IPR000531">
    <property type="entry name" value="Beta-barrel_TonB"/>
</dbReference>
<dbReference type="InterPro" id="IPR036942">
    <property type="entry name" value="Beta-barrel_TonB_sf"/>
</dbReference>
<evidence type="ECO:0000256" key="3">
    <source>
        <dbReference type="ARBA" id="ARBA00022448"/>
    </source>
</evidence>
<dbReference type="STRING" id="983917.RGE_06950"/>
<dbReference type="SUPFAM" id="SSF56935">
    <property type="entry name" value="Porins"/>
    <property type="match status" value="1"/>
</dbReference>
<feature type="domain" description="TonB-dependent receptor plug" evidence="14">
    <location>
        <begin position="110"/>
        <end position="221"/>
    </location>
</feature>
<evidence type="ECO:0000313" key="16">
    <source>
        <dbReference type="Proteomes" id="UP000007883"/>
    </source>
</evidence>
<feature type="domain" description="TonB-dependent receptor-like beta-barrel" evidence="13">
    <location>
        <begin position="397"/>
        <end position="895"/>
    </location>
</feature>
<evidence type="ECO:0000259" key="13">
    <source>
        <dbReference type="Pfam" id="PF00593"/>
    </source>
</evidence>
<comment type="similarity">
    <text evidence="2 10 11">Belongs to the TonB-dependent receptor family.</text>
</comment>
<dbReference type="eggNOG" id="COG4206">
    <property type="taxonomic scope" value="Bacteria"/>
</dbReference>
<evidence type="ECO:0000256" key="2">
    <source>
        <dbReference type="ARBA" id="ARBA00009810"/>
    </source>
</evidence>
<evidence type="ECO:0000256" key="12">
    <source>
        <dbReference type="SAM" id="MobiDB-lite"/>
    </source>
</evidence>
<feature type="region of interest" description="Disordered" evidence="12">
    <location>
        <begin position="286"/>
        <end position="308"/>
    </location>
</feature>
<feature type="compositionally biased region" description="Basic and acidic residues" evidence="12">
    <location>
        <begin position="286"/>
        <end position="298"/>
    </location>
</feature>
<evidence type="ECO:0000259" key="14">
    <source>
        <dbReference type="Pfam" id="PF07715"/>
    </source>
</evidence>
<dbReference type="PANTHER" id="PTHR47234">
    <property type="match status" value="1"/>
</dbReference>
<keyword evidence="8 15" id="KW-0675">Receptor</keyword>
<dbReference type="InterPro" id="IPR037066">
    <property type="entry name" value="Plug_dom_sf"/>
</dbReference>
<dbReference type="KEGG" id="rge:RGE_06950"/>
<dbReference type="Gene3D" id="2.170.130.10">
    <property type="entry name" value="TonB-dependent receptor, plug domain"/>
    <property type="match status" value="1"/>
</dbReference>
<dbReference type="HOGENOM" id="CLU_010745_0_1_4"/>
<keyword evidence="9 10" id="KW-0998">Cell outer membrane</keyword>
<accession>I0HM03</accession>
<dbReference type="EMBL" id="AP012320">
    <property type="protein sequence ID" value="BAL94040.1"/>
    <property type="molecule type" value="Genomic_DNA"/>
</dbReference>
<proteinExistence type="inferred from homology"/>
<dbReference type="InterPro" id="IPR039426">
    <property type="entry name" value="TonB-dep_rcpt-like"/>
</dbReference>
<evidence type="ECO:0000313" key="15">
    <source>
        <dbReference type="EMBL" id="BAL94040.1"/>
    </source>
</evidence>
<keyword evidence="6 11" id="KW-0798">TonB box</keyword>
<sequence>MGGRSARPVSGRLSAAEAVALALEGSGLVAEVMADGAIVVRLAPPPAAASGLAPRSTHALLTVADASVPAAWPVAGEAAADEAGARAAAGADGAQKIQITGSRLKRIAAEGPAPVNVYTKEDIERSGQPTLERFLAGLNEASVAPGEGAQGATTGQGAVQLRGLPLGSTLVLINGRRAQAVGSSSANFFNLSLIPLAAVERVEVLPVGSSAVYGGDALAGVVNVILKKSIDGLSLAARAGAGQGSSDSSLSLAAGGQTERASYLLLGSYSRNTPLTMAERGFFRSGDYRRDGGPDTRTRGCTPGTVSSTTGAALPGLGSPVAGIPRVPAGQPLVPGDFAALDGQPNLCNSLANGHGYALVHGDETWGLHAVGEWRLGETWAAFGELTHTRDTLRAEQTGLALNNVLVPAGSPYNPFGEAVRVTGRLGLDNGAEGLARDTRFTRALLGLRGELAAGWDLEATLSTSRDDGERRLLNGSVNAAALAAALGATTPDAALNPFTTGPAASADVLRGIWQDSVRQNHGRKDMAAAFVRGPLAQLPAGPVEALAGVEAARDWYETTLSGVTTRDSRNAAAVYGELRLPLLRAGAEEGRGWPLTTLTLAGRRDRYSDFGSAGTYQAGVELRPARSVLLRASTATSFKPPTLLQTSVDDTSIPAEAFGLVDPARGGEAITGAEVLRTSNPDLGPEKGRAWSLGAVWEPDGSLGTRLAVTAWRVSIDGLIALLWPQVTLDYESRFPGLVTRGPSVGGQPGAVTQVLYSEVNFGRLDTAGVDLDAAYAWRAAGARWTLAGSATRTSRYDVAVAPGAAAEDRVSRRALDYWAPRWKGRLSAGLDTGTWGLGLTGRYLGSYRDTAGDGRRLGDDWQFDLAGRVDLKRLGWAPASAKAASLGLAVTNLGDRQPEFVAAAPYYDVTQADWRGRYASLRLSVDW</sequence>
<reference evidence="15 16" key="1">
    <citation type="journal article" date="2012" name="J. Bacteriol.">
        <title>Complete genome sequence of phototrophic betaproteobacterium Rubrivivax gelatinosus IL144.</title>
        <authorList>
            <person name="Nagashima S."/>
            <person name="Kamimura A."/>
            <person name="Shimizu T."/>
            <person name="Nakamura-isaki S."/>
            <person name="Aono E."/>
            <person name="Sakamoto K."/>
            <person name="Ichikawa N."/>
            <person name="Nakazawa H."/>
            <person name="Sekine M."/>
            <person name="Yamazaki S."/>
            <person name="Fujita N."/>
            <person name="Shimada K."/>
            <person name="Hanada S."/>
            <person name="Nagashima K.V.P."/>
        </authorList>
    </citation>
    <scope>NUCLEOTIDE SEQUENCE [LARGE SCALE GENOMIC DNA]</scope>
    <source>
        <strain evidence="16">NBRC 100245 / IL144</strain>
    </source>
</reference>
<protein>
    <submittedName>
        <fullName evidence="15">Putative TonB-dependent receptor</fullName>
    </submittedName>
</protein>
<dbReference type="PANTHER" id="PTHR47234:SF1">
    <property type="entry name" value="TONB-DEPENDENT RECEPTOR"/>
    <property type="match status" value="1"/>
</dbReference>
<dbReference type="Pfam" id="PF00593">
    <property type="entry name" value="TonB_dep_Rec_b-barrel"/>
    <property type="match status" value="1"/>
</dbReference>
<evidence type="ECO:0000256" key="4">
    <source>
        <dbReference type="ARBA" id="ARBA00022452"/>
    </source>
</evidence>
<dbReference type="PROSITE" id="PS52016">
    <property type="entry name" value="TONB_DEPENDENT_REC_3"/>
    <property type="match status" value="1"/>
</dbReference>
<gene>
    <name evidence="15" type="ordered locus">RGE_06950</name>
</gene>
<evidence type="ECO:0000256" key="9">
    <source>
        <dbReference type="ARBA" id="ARBA00023237"/>
    </source>
</evidence>
<comment type="subcellular location">
    <subcellularLocation>
        <location evidence="1 10">Cell outer membrane</location>
        <topology evidence="1 10">Multi-pass membrane protein</topology>
    </subcellularLocation>
</comment>
<organism evidence="15 16">
    <name type="scientific">Rubrivivax gelatinosus (strain NBRC 100245 / IL144)</name>
    <dbReference type="NCBI Taxonomy" id="983917"/>
    <lineage>
        <taxon>Bacteria</taxon>
        <taxon>Pseudomonadati</taxon>
        <taxon>Pseudomonadota</taxon>
        <taxon>Betaproteobacteria</taxon>
        <taxon>Burkholderiales</taxon>
        <taxon>Sphaerotilaceae</taxon>
        <taxon>Rubrivivax</taxon>
    </lineage>
</organism>
<dbReference type="AlphaFoldDB" id="I0HM03"/>
<keyword evidence="4 10" id="KW-1134">Transmembrane beta strand</keyword>
<keyword evidence="3 10" id="KW-0813">Transport</keyword>
<dbReference type="InterPro" id="IPR012910">
    <property type="entry name" value="Plug_dom"/>
</dbReference>
<dbReference type="eggNOG" id="COG4771">
    <property type="taxonomic scope" value="Bacteria"/>
</dbReference>
<keyword evidence="5 10" id="KW-0812">Transmembrane</keyword>
<name>I0HM03_RUBGI</name>
<dbReference type="GO" id="GO:0009279">
    <property type="term" value="C:cell outer membrane"/>
    <property type="evidence" value="ECO:0007669"/>
    <property type="project" value="UniProtKB-SubCell"/>
</dbReference>
<dbReference type="PATRIC" id="fig|983917.3.peg.679"/>
<evidence type="ECO:0000256" key="5">
    <source>
        <dbReference type="ARBA" id="ARBA00022692"/>
    </source>
</evidence>
<dbReference type="Pfam" id="PF07715">
    <property type="entry name" value="Plug"/>
    <property type="match status" value="1"/>
</dbReference>
<keyword evidence="7 10" id="KW-0472">Membrane</keyword>
<dbReference type="Gene3D" id="2.40.170.20">
    <property type="entry name" value="TonB-dependent receptor, beta-barrel domain"/>
    <property type="match status" value="1"/>
</dbReference>
<evidence type="ECO:0000256" key="10">
    <source>
        <dbReference type="PROSITE-ProRule" id="PRU01360"/>
    </source>
</evidence>
<evidence type="ECO:0000256" key="8">
    <source>
        <dbReference type="ARBA" id="ARBA00023170"/>
    </source>
</evidence>
<keyword evidence="16" id="KW-1185">Reference proteome</keyword>
<evidence type="ECO:0000256" key="1">
    <source>
        <dbReference type="ARBA" id="ARBA00004571"/>
    </source>
</evidence>
<evidence type="ECO:0000256" key="7">
    <source>
        <dbReference type="ARBA" id="ARBA00023136"/>
    </source>
</evidence>
<dbReference type="Proteomes" id="UP000007883">
    <property type="component" value="Chromosome"/>
</dbReference>